<keyword evidence="2" id="KW-1185">Reference proteome</keyword>
<evidence type="ECO:0000313" key="2">
    <source>
        <dbReference type="Proteomes" id="UP001148737"/>
    </source>
</evidence>
<comment type="caution">
    <text evidence="1">The sequence shown here is derived from an EMBL/GenBank/DDBJ whole genome shotgun (WGS) entry which is preliminary data.</text>
</comment>
<name>A0ACC1QP63_9HYPO</name>
<sequence length="413" mass="46281">MAGGEWVSEFATNYFTSRNRSASQGYVTMQRLLYGLSTRTTAAVLSRRTFVTRVSLFITVTFILSLTLFHNIPNETKVLLLSKSSRFSCKPDRPTEAYNAACASRHDEAIIPNAAHFVYILSDTENGVVQFKFAHFLSVYSAWRYWKPDVMYLHTNVGANSSAAQGALSGAAGAFVHQSRQEDRADGAPLRLVRVKAIRDFGGIYIDLDVHALRDMKELREAGYDAVAGKQGGGLLNSGTFLSSKGSTATKKWIDSMHRVYDGRWTTHSNEALTTVASGLNSNPCEILVLDQAAFAPIGWKWFDGERLFGEHYSATGLERLEDDAAPLPDNFDDNEVGEKSPSFLKFQLPWTLDWSCTFLLHAFSRQMPKLSTPNNEITPRYIAQRRSLCARAVYPMLRDMYHNGVIDRHDFE</sequence>
<gene>
    <name evidence="1" type="ORF">NLG97_g7170</name>
</gene>
<proteinExistence type="predicted"/>
<reference evidence="1" key="1">
    <citation type="submission" date="2022-07" db="EMBL/GenBank/DDBJ databases">
        <title>Genome Sequence of Lecanicillium saksenae.</title>
        <authorList>
            <person name="Buettner E."/>
        </authorList>
    </citation>
    <scope>NUCLEOTIDE SEQUENCE</scope>
    <source>
        <strain evidence="1">VT-O1</strain>
    </source>
</reference>
<dbReference type="Proteomes" id="UP001148737">
    <property type="component" value="Unassembled WGS sequence"/>
</dbReference>
<evidence type="ECO:0000313" key="1">
    <source>
        <dbReference type="EMBL" id="KAJ3483991.1"/>
    </source>
</evidence>
<accession>A0ACC1QP63</accession>
<organism evidence="1 2">
    <name type="scientific">Lecanicillium saksenae</name>
    <dbReference type="NCBI Taxonomy" id="468837"/>
    <lineage>
        <taxon>Eukaryota</taxon>
        <taxon>Fungi</taxon>
        <taxon>Dikarya</taxon>
        <taxon>Ascomycota</taxon>
        <taxon>Pezizomycotina</taxon>
        <taxon>Sordariomycetes</taxon>
        <taxon>Hypocreomycetidae</taxon>
        <taxon>Hypocreales</taxon>
        <taxon>Cordycipitaceae</taxon>
        <taxon>Lecanicillium</taxon>
    </lineage>
</organism>
<protein>
    <submittedName>
        <fullName evidence="1">Uncharacterized protein</fullName>
    </submittedName>
</protein>
<dbReference type="EMBL" id="JANAKD010001059">
    <property type="protein sequence ID" value="KAJ3483991.1"/>
    <property type="molecule type" value="Genomic_DNA"/>
</dbReference>